<proteinExistence type="inferred from homology"/>
<dbReference type="GO" id="GO:0030170">
    <property type="term" value="F:pyridoxal phosphate binding"/>
    <property type="evidence" value="ECO:0007669"/>
    <property type="project" value="InterPro"/>
</dbReference>
<organism evidence="7 8">
    <name type="scientific">Aidingimonas halophila</name>
    <dbReference type="NCBI Taxonomy" id="574349"/>
    <lineage>
        <taxon>Bacteria</taxon>
        <taxon>Pseudomonadati</taxon>
        <taxon>Pseudomonadota</taxon>
        <taxon>Gammaproteobacteria</taxon>
        <taxon>Oceanospirillales</taxon>
        <taxon>Halomonadaceae</taxon>
        <taxon>Aidingimonas</taxon>
    </lineage>
</organism>
<dbReference type="InterPro" id="IPR015422">
    <property type="entry name" value="PyrdxlP-dep_Trfase_small"/>
</dbReference>
<dbReference type="AlphaFoldDB" id="A0A1H2SBS4"/>
<dbReference type="PANTHER" id="PTHR43094">
    <property type="entry name" value="AMINOTRANSFERASE"/>
    <property type="match status" value="1"/>
</dbReference>
<evidence type="ECO:0000313" key="7">
    <source>
        <dbReference type="EMBL" id="SDW29086.1"/>
    </source>
</evidence>
<comment type="cofactor">
    <cofactor evidence="1">
        <name>pyridoxal 5'-phosphate</name>
        <dbReference type="ChEBI" id="CHEBI:597326"/>
    </cofactor>
</comment>
<evidence type="ECO:0000256" key="2">
    <source>
        <dbReference type="ARBA" id="ARBA00008954"/>
    </source>
</evidence>
<keyword evidence="4" id="KW-0808">Transferase</keyword>
<dbReference type="GO" id="GO:0008483">
    <property type="term" value="F:transaminase activity"/>
    <property type="evidence" value="ECO:0007669"/>
    <property type="project" value="UniProtKB-KW"/>
</dbReference>
<dbReference type="FunFam" id="3.40.640.10:FF:000014">
    <property type="entry name" value="Adenosylmethionine-8-amino-7-oxononanoate aminotransferase, probable"/>
    <property type="match status" value="1"/>
</dbReference>
<evidence type="ECO:0000256" key="4">
    <source>
        <dbReference type="ARBA" id="ARBA00022679"/>
    </source>
</evidence>
<comment type="similarity">
    <text evidence="2 6">Belongs to the class-III pyridoxal-phosphate-dependent aminotransferase family.</text>
</comment>
<keyword evidence="3" id="KW-0032">Aminotransferase</keyword>
<keyword evidence="5 6" id="KW-0663">Pyridoxal phosphate</keyword>
<evidence type="ECO:0000313" key="8">
    <source>
        <dbReference type="Proteomes" id="UP000198500"/>
    </source>
</evidence>
<name>A0A1H2SBS4_9GAMM</name>
<dbReference type="Proteomes" id="UP000198500">
    <property type="component" value="Unassembled WGS sequence"/>
</dbReference>
<evidence type="ECO:0000256" key="6">
    <source>
        <dbReference type="RuleBase" id="RU003560"/>
    </source>
</evidence>
<sequence>MRKCAFATRKLCFAYQGPPCLVRARLLAEEGATAEIQRAYSIQENHPGTRVGGIQENDMSLHKDLIDRDRKVTFHASTHLKDYAHGEAAGRVITGGKGINIVDKDGREFIDAFAGLYCVNIGYGRTEVAEAIYQQALELSYYHTYVGHANEPQIALSEKILELAGPGMSKVYYGMSGSDANETQLKLVRYYNNVLGRPQKKKVISRMRGYHGSGIASGSLTGLRAFHDQFDLPIETIRHTEAPYYYHRGPEQEGMSEREFSRYCAEQLEAMILAEGPETVAAFIGEPVLGTGGIVPPPEGYWAAIQEVLAKYDVLLIADEVVCGFGRIGADFGSHHYGIKPDLITVAKGLTSAYQPLSAVIVGERVWDVLEKGTCEHGPIGHGWTYSGHALGCAAGLANLAIIEQEGLTRNAAETGAYLQQQLRTAFADHPIVGEVRGVGMLAALEFVPDPARREPFDPKIKVGPRIAAAALDENLIARAMPQGDILGFAPPLIATRDEVDDIVARTCRAVDRVTNELTRAGTLTA</sequence>
<dbReference type="InterPro" id="IPR015421">
    <property type="entry name" value="PyrdxlP-dep_Trfase_major"/>
</dbReference>
<dbReference type="Gene3D" id="3.40.640.10">
    <property type="entry name" value="Type I PLP-dependent aspartate aminotransferase-like (Major domain)"/>
    <property type="match status" value="1"/>
</dbReference>
<dbReference type="NCBIfam" id="NF004767">
    <property type="entry name" value="PRK06105.1"/>
    <property type="match status" value="1"/>
</dbReference>
<dbReference type="InterPro" id="IPR015424">
    <property type="entry name" value="PyrdxlP-dep_Trfase"/>
</dbReference>
<evidence type="ECO:0000256" key="1">
    <source>
        <dbReference type="ARBA" id="ARBA00001933"/>
    </source>
</evidence>
<dbReference type="SUPFAM" id="SSF53383">
    <property type="entry name" value="PLP-dependent transferases"/>
    <property type="match status" value="1"/>
</dbReference>
<dbReference type="PROSITE" id="PS00600">
    <property type="entry name" value="AA_TRANSFER_CLASS_3"/>
    <property type="match status" value="1"/>
</dbReference>
<dbReference type="CDD" id="cd00610">
    <property type="entry name" value="OAT_like"/>
    <property type="match status" value="1"/>
</dbReference>
<dbReference type="EMBL" id="FNNI01000001">
    <property type="protein sequence ID" value="SDW29086.1"/>
    <property type="molecule type" value="Genomic_DNA"/>
</dbReference>
<dbReference type="PANTHER" id="PTHR43094:SF1">
    <property type="entry name" value="AMINOTRANSFERASE CLASS-III"/>
    <property type="match status" value="1"/>
</dbReference>
<dbReference type="GO" id="GO:0005829">
    <property type="term" value="C:cytosol"/>
    <property type="evidence" value="ECO:0007669"/>
    <property type="project" value="TreeGrafter"/>
</dbReference>
<dbReference type="NCBIfam" id="NF005684">
    <property type="entry name" value="PRK07482.1"/>
    <property type="match status" value="1"/>
</dbReference>
<gene>
    <name evidence="7" type="ORF">SAMN05443545_101526</name>
</gene>
<dbReference type="STRING" id="574349.SAMN05443545_101526"/>
<dbReference type="InterPro" id="IPR049704">
    <property type="entry name" value="Aminotrans_3_PPA_site"/>
</dbReference>
<evidence type="ECO:0000256" key="5">
    <source>
        <dbReference type="ARBA" id="ARBA00022898"/>
    </source>
</evidence>
<protein>
    <submittedName>
        <fullName evidence="7">L-2,4-diaminobutyrate transaminase</fullName>
    </submittedName>
</protein>
<dbReference type="Gene3D" id="3.90.1150.10">
    <property type="entry name" value="Aspartate Aminotransferase, domain 1"/>
    <property type="match status" value="1"/>
</dbReference>
<dbReference type="InterPro" id="IPR005814">
    <property type="entry name" value="Aminotrans_3"/>
</dbReference>
<keyword evidence="8" id="KW-1185">Reference proteome</keyword>
<evidence type="ECO:0000256" key="3">
    <source>
        <dbReference type="ARBA" id="ARBA00022576"/>
    </source>
</evidence>
<reference evidence="7 8" key="1">
    <citation type="submission" date="2016-10" db="EMBL/GenBank/DDBJ databases">
        <authorList>
            <person name="de Groot N.N."/>
        </authorList>
    </citation>
    <scope>NUCLEOTIDE SEQUENCE [LARGE SCALE GENOMIC DNA]</scope>
    <source>
        <strain evidence="7 8">DSM 19219</strain>
    </source>
</reference>
<dbReference type="Pfam" id="PF00202">
    <property type="entry name" value="Aminotran_3"/>
    <property type="match status" value="1"/>
</dbReference>
<accession>A0A1H2SBS4</accession>